<accession>A0A9D1SS16</accession>
<comment type="caution">
    <text evidence="1">The sequence shown here is derived from an EMBL/GenBank/DDBJ whole genome shotgun (WGS) entry which is preliminary data.</text>
</comment>
<organism evidence="1 2">
    <name type="scientific">Candidatus Aphodomorpha intestinavium</name>
    <dbReference type="NCBI Taxonomy" id="2840672"/>
    <lineage>
        <taxon>Bacteria</taxon>
        <taxon>Bacillati</taxon>
        <taxon>Bacillota</taxon>
        <taxon>Clostridia</taxon>
        <taxon>Eubacteriales</taxon>
        <taxon>Candidatus Aphodomorpha</taxon>
    </lineage>
</organism>
<gene>
    <name evidence="1" type="ORF">IAD24_00700</name>
</gene>
<dbReference type="GO" id="GO:0042173">
    <property type="term" value="P:regulation of sporulation resulting in formation of a cellular spore"/>
    <property type="evidence" value="ECO:0007669"/>
    <property type="project" value="InterPro"/>
</dbReference>
<dbReference type="Gene3D" id="1.10.10.10">
    <property type="entry name" value="Winged helix-like DNA-binding domain superfamily/Winged helix DNA-binding domain"/>
    <property type="match status" value="1"/>
</dbReference>
<dbReference type="GO" id="GO:0005509">
    <property type="term" value="F:calcium ion binding"/>
    <property type="evidence" value="ECO:0007669"/>
    <property type="project" value="InterPro"/>
</dbReference>
<proteinExistence type="predicted"/>
<sequence length="117" mass="12620">MQEDIRRALDALGLDAARRGSEQLADLIERLLPLPGAPAPAQACRETAARFGVRAVQVERNVRALILRLWETPQGRAALGGLLPWHGGDEPPGSREFLLALAARVRIGRAERAARGG</sequence>
<reference evidence="1" key="1">
    <citation type="submission" date="2020-10" db="EMBL/GenBank/DDBJ databases">
        <authorList>
            <person name="Gilroy R."/>
        </authorList>
    </citation>
    <scope>NUCLEOTIDE SEQUENCE</scope>
    <source>
        <strain evidence="1">ChiGjej2B2-16831</strain>
    </source>
</reference>
<protein>
    <submittedName>
        <fullName evidence="1">Uncharacterized protein</fullName>
    </submittedName>
</protein>
<name>A0A9D1SS16_9FIRM</name>
<dbReference type="GO" id="GO:0003700">
    <property type="term" value="F:DNA-binding transcription factor activity"/>
    <property type="evidence" value="ECO:0007669"/>
    <property type="project" value="InterPro"/>
</dbReference>
<dbReference type="Proteomes" id="UP000824128">
    <property type="component" value="Unassembled WGS sequence"/>
</dbReference>
<evidence type="ECO:0000313" key="2">
    <source>
        <dbReference type="Proteomes" id="UP000824128"/>
    </source>
</evidence>
<dbReference type="GO" id="GO:0005737">
    <property type="term" value="C:cytoplasm"/>
    <property type="evidence" value="ECO:0007669"/>
    <property type="project" value="InterPro"/>
</dbReference>
<dbReference type="AlphaFoldDB" id="A0A9D1SS16"/>
<reference evidence="1" key="2">
    <citation type="journal article" date="2021" name="PeerJ">
        <title>Extensive microbial diversity within the chicken gut microbiome revealed by metagenomics and culture.</title>
        <authorList>
            <person name="Gilroy R."/>
            <person name="Ravi A."/>
            <person name="Getino M."/>
            <person name="Pursley I."/>
            <person name="Horton D.L."/>
            <person name="Alikhan N.F."/>
            <person name="Baker D."/>
            <person name="Gharbi K."/>
            <person name="Hall N."/>
            <person name="Watson M."/>
            <person name="Adriaenssens E.M."/>
            <person name="Foster-Nyarko E."/>
            <person name="Jarju S."/>
            <person name="Secka A."/>
            <person name="Antonio M."/>
            <person name="Oren A."/>
            <person name="Chaudhuri R.R."/>
            <person name="La Ragione R."/>
            <person name="Hildebrand F."/>
            <person name="Pallen M.J."/>
        </authorList>
    </citation>
    <scope>NUCLEOTIDE SEQUENCE</scope>
    <source>
        <strain evidence="1">ChiGjej2B2-16831</strain>
    </source>
</reference>
<evidence type="ECO:0000313" key="1">
    <source>
        <dbReference type="EMBL" id="HIU93653.1"/>
    </source>
</evidence>
<dbReference type="EMBL" id="DVNZ01000023">
    <property type="protein sequence ID" value="HIU93653.1"/>
    <property type="molecule type" value="Genomic_DNA"/>
</dbReference>
<dbReference type="InterPro" id="IPR036388">
    <property type="entry name" value="WH-like_DNA-bd_sf"/>
</dbReference>